<organism evidence="8 9">
    <name type="scientific">Sander lucioperca</name>
    <name type="common">Pike-perch</name>
    <name type="synonym">Perca lucioperca</name>
    <dbReference type="NCBI Taxonomy" id="283035"/>
    <lineage>
        <taxon>Eukaryota</taxon>
        <taxon>Metazoa</taxon>
        <taxon>Chordata</taxon>
        <taxon>Craniata</taxon>
        <taxon>Vertebrata</taxon>
        <taxon>Euteleostomi</taxon>
        <taxon>Actinopterygii</taxon>
        <taxon>Neopterygii</taxon>
        <taxon>Teleostei</taxon>
        <taxon>Neoteleostei</taxon>
        <taxon>Acanthomorphata</taxon>
        <taxon>Eupercaria</taxon>
        <taxon>Perciformes</taxon>
        <taxon>Percoidei</taxon>
        <taxon>Percidae</taxon>
        <taxon>Luciopercinae</taxon>
        <taxon>Sander</taxon>
    </lineage>
</organism>
<feature type="region of interest" description="Disordered" evidence="6">
    <location>
        <begin position="1"/>
        <end position="145"/>
    </location>
</feature>
<evidence type="ECO:0000256" key="4">
    <source>
        <dbReference type="ARBA" id="ARBA00023187"/>
    </source>
</evidence>
<keyword evidence="3" id="KW-0507">mRNA processing</keyword>
<feature type="region of interest" description="Disordered" evidence="6">
    <location>
        <begin position="253"/>
        <end position="274"/>
    </location>
</feature>
<evidence type="ECO:0000256" key="3">
    <source>
        <dbReference type="ARBA" id="ARBA00022664"/>
    </source>
</evidence>
<dbReference type="AlphaFoldDB" id="A0A8C9ZP80"/>
<evidence type="ECO:0000313" key="8">
    <source>
        <dbReference type="Ensembl" id="ENSSLUP00000043363.1"/>
    </source>
</evidence>
<dbReference type="GO" id="GO:0003723">
    <property type="term" value="F:RNA binding"/>
    <property type="evidence" value="ECO:0007669"/>
    <property type="project" value="InterPro"/>
</dbReference>
<evidence type="ECO:0000256" key="6">
    <source>
        <dbReference type="SAM" id="MobiDB-lite"/>
    </source>
</evidence>
<accession>A0A8C9ZP80</accession>
<evidence type="ECO:0000313" key="9">
    <source>
        <dbReference type="Proteomes" id="UP000694568"/>
    </source>
</evidence>
<reference evidence="8" key="2">
    <citation type="submission" date="2025-09" db="UniProtKB">
        <authorList>
            <consortium name="Ensembl"/>
        </authorList>
    </citation>
    <scope>IDENTIFICATION</scope>
</reference>
<dbReference type="Gene3D" id="2.30.30.140">
    <property type="match status" value="2"/>
</dbReference>
<feature type="compositionally biased region" description="Basic and acidic residues" evidence="6">
    <location>
        <begin position="101"/>
        <end position="127"/>
    </location>
</feature>
<keyword evidence="5" id="KW-0539">Nucleus</keyword>
<evidence type="ECO:0000256" key="1">
    <source>
        <dbReference type="ARBA" id="ARBA00004408"/>
    </source>
</evidence>
<comment type="similarity">
    <text evidence="2">Belongs to the SMN family.</text>
</comment>
<comment type="subcellular location">
    <subcellularLocation>
        <location evidence="1">Nucleus</location>
        <location evidence="1">Cajal body</location>
    </subcellularLocation>
</comment>
<dbReference type="SUPFAM" id="SSF63748">
    <property type="entry name" value="Tudor/PWWP/MBT"/>
    <property type="match status" value="2"/>
</dbReference>
<dbReference type="InterPro" id="IPR002999">
    <property type="entry name" value="Tudor"/>
</dbReference>
<proteinExistence type="inferred from homology"/>
<dbReference type="GO" id="GO:0008380">
    <property type="term" value="P:RNA splicing"/>
    <property type="evidence" value="ECO:0007669"/>
    <property type="project" value="UniProtKB-KW"/>
</dbReference>
<dbReference type="Pfam" id="PF06003">
    <property type="entry name" value="SMN_Tudor"/>
    <property type="match status" value="1"/>
</dbReference>
<sequence length="487" mass="53966">MEEETENTVDNGPAEPEESGTAVKDELIAVFKNTLDISQDSESPESASSEKTQSWEKRDGEGEGDGEGDGQQDGQKDGQHDEQKDGQQDEQKDGQQNGQKDGQHDEQKDGQQDEQKDGQQDEQKDGQQDGQTVPPPAAEPGTESKWAVGAQCRAVWSEDGRLYPATVLCLDGERCRVRFNGYGNQQDVDLSDLKSPDAAPQTQRPNSQDWKPGARCRAVYVEDGLVYPAVVLWVKGQRCGVRFDDYNNEEEVDAGSLMNPDELHGPSRATKGSNWQFIVTNGKVDWKMRKKGERGGEGRREESQGERGGEGRREESQGERGGETRREESQGERGGEGRREESQGERGGEREESQGERGGEGRREESQGERGGEGRREESQGERGGEGRREESQGERGGEGRREESQGERGGEGKREENTSQVRLHSHSLRQLSDSPLKTQVLSFILNGGSVFRLRRGFPQGGHGEKFKTDSTFVETPPCVALWWPVM</sequence>
<feature type="compositionally biased region" description="Polar residues" evidence="6">
    <location>
        <begin position="200"/>
        <end position="209"/>
    </location>
</feature>
<feature type="compositionally biased region" description="Polar residues" evidence="6">
    <location>
        <begin position="419"/>
        <end position="431"/>
    </location>
</feature>
<feature type="domain" description="Tudor" evidence="7">
    <location>
        <begin position="145"/>
        <end position="203"/>
    </location>
</feature>
<keyword evidence="9" id="KW-1185">Reference proteome</keyword>
<dbReference type="GeneTree" id="ENSGT00940000175916"/>
<dbReference type="InterPro" id="IPR010304">
    <property type="entry name" value="SMN_Tudor"/>
</dbReference>
<dbReference type="GO" id="GO:0006397">
    <property type="term" value="P:mRNA processing"/>
    <property type="evidence" value="ECO:0007669"/>
    <property type="project" value="UniProtKB-KW"/>
</dbReference>
<keyword evidence="4" id="KW-0508">mRNA splicing</keyword>
<feature type="compositionally biased region" description="Basic and acidic residues" evidence="6">
    <location>
        <begin position="293"/>
        <end position="418"/>
    </location>
</feature>
<dbReference type="SMART" id="SM00333">
    <property type="entry name" value="TUDOR"/>
    <property type="match status" value="2"/>
</dbReference>
<protein>
    <recommendedName>
        <fullName evidence="7">Tudor domain-containing protein</fullName>
    </recommendedName>
</protein>
<dbReference type="PROSITE" id="PS50304">
    <property type="entry name" value="TUDOR"/>
    <property type="match status" value="2"/>
</dbReference>
<feature type="domain" description="Tudor" evidence="7">
    <location>
        <begin position="209"/>
        <end position="267"/>
    </location>
</feature>
<feature type="compositionally biased region" description="Basic and acidic residues" evidence="6">
    <location>
        <begin position="74"/>
        <end position="93"/>
    </location>
</feature>
<feature type="region of interest" description="Disordered" evidence="6">
    <location>
        <begin position="286"/>
        <end position="431"/>
    </location>
</feature>
<name>A0A8C9ZP80_SANLU</name>
<dbReference type="GO" id="GO:0005737">
    <property type="term" value="C:cytoplasm"/>
    <property type="evidence" value="ECO:0007669"/>
    <property type="project" value="InterPro"/>
</dbReference>
<reference evidence="8" key="1">
    <citation type="submission" date="2025-08" db="UniProtKB">
        <authorList>
            <consortium name="Ensembl"/>
        </authorList>
    </citation>
    <scope>IDENTIFICATION</scope>
</reference>
<dbReference type="Proteomes" id="UP000694568">
    <property type="component" value="Unplaced"/>
</dbReference>
<feature type="compositionally biased region" description="Low complexity" evidence="6">
    <location>
        <begin position="38"/>
        <end position="50"/>
    </location>
</feature>
<dbReference type="GO" id="GO:0015030">
    <property type="term" value="C:Cajal body"/>
    <property type="evidence" value="ECO:0007669"/>
    <property type="project" value="UniProtKB-SubCell"/>
</dbReference>
<evidence type="ECO:0000256" key="5">
    <source>
        <dbReference type="ARBA" id="ARBA00023242"/>
    </source>
</evidence>
<evidence type="ECO:0000259" key="7">
    <source>
        <dbReference type="PROSITE" id="PS50304"/>
    </source>
</evidence>
<feature type="region of interest" description="Disordered" evidence="6">
    <location>
        <begin position="186"/>
        <end position="212"/>
    </location>
</feature>
<dbReference type="Ensembl" id="ENSSLUT00000044739.1">
    <property type="protein sequence ID" value="ENSSLUP00000043363.1"/>
    <property type="gene ID" value="ENSSLUG00000019242.1"/>
</dbReference>
<evidence type="ECO:0000256" key="2">
    <source>
        <dbReference type="ARBA" id="ARBA00005371"/>
    </source>
</evidence>